<evidence type="ECO:0000313" key="3">
    <source>
        <dbReference type="Proteomes" id="UP000236520"/>
    </source>
</evidence>
<dbReference type="InterPro" id="IPR051606">
    <property type="entry name" value="Polyketide_Oxido-like"/>
</dbReference>
<protein>
    <recommendedName>
        <fullName evidence="1">NAD(P)-binding domain-containing protein</fullName>
    </recommendedName>
</protein>
<dbReference type="InterPro" id="IPR016040">
    <property type="entry name" value="NAD(P)-bd_dom"/>
</dbReference>
<sequence length="220" mass="22892">MERHLVSRITVIGGTGYAGSAIVAEAAARGHQVTALSRSLPGAPIPNVTYVQGDATDEATLSAPVEGADVVVGALAPRGPLADTFRDVYSTIARLADAAGVPLFVVGGYSSLRPAPGAERFVTDLSHIPAELHDEIRAGAALIIEDLPATPATLDWVFVSPALRFGARMPGERLGRYRLGDDVAVQPEDGGAISAADYALGFVDLIEKGDHHRAQVNLGH</sequence>
<dbReference type="InterPro" id="IPR036291">
    <property type="entry name" value="NAD(P)-bd_dom_sf"/>
</dbReference>
<dbReference type="EMBL" id="LJIW01000001">
    <property type="protein sequence ID" value="PNG94027.1"/>
    <property type="molecule type" value="Genomic_DNA"/>
</dbReference>
<name>A0A2J7Z172_STRMQ</name>
<organism evidence="2 3">
    <name type="scientific">Streptomyces malaysiensis</name>
    <dbReference type="NCBI Taxonomy" id="92644"/>
    <lineage>
        <taxon>Bacteria</taxon>
        <taxon>Bacillati</taxon>
        <taxon>Actinomycetota</taxon>
        <taxon>Actinomycetes</taxon>
        <taxon>Kitasatosporales</taxon>
        <taxon>Streptomycetaceae</taxon>
        <taxon>Streptomyces</taxon>
        <taxon>Streptomyces violaceusniger group</taxon>
    </lineage>
</organism>
<dbReference type="GO" id="GO:0016646">
    <property type="term" value="F:oxidoreductase activity, acting on the CH-NH group of donors, NAD or NADP as acceptor"/>
    <property type="evidence" value="ECO:0007669"/>
    <property type="project" value="TreeGrafter"/>
</dbReference>
<dbReference type="SUPFAM" id="SSF51735">
    <property type="entry name" value="NAD(P)-binding Rossmann-fold domains"/>
    <property type="match status" value="1"/>
</dbReference>
<accession>A0A2J7Z172</accession>
<dbReference type="PANTHER" id="PTHR43355">
    <property type="entry name" value="FLAVIN REDUCTASE (NADPH)"/>
    <property type="match status" value="1"/>
</dbReference>
<dbReference type="AlphaFoldDB" id="A0A2J7Z172"/>
<dbReference type="Gene3D" id="3.40.50.720">
    <property type="entry name" value="NAD(P)-binding Rossmann-like Domain"/>
    <property type="match status" value="1"/>
</dbReference>
<feature type="domain" description="NAD(P)-binding" evidence="1">
    <location>
        <begin position="13"/>
        <end position="206"/>
    </location>
</feature>
<dbReference type="Proteomes" id="UP000236520">
    <property type="component" value="Unassembled WGS sequence"/>
</dbReference>
<gene>
    <name evidence="2" type="ORF">SMF913_10052</name>
</gene>
<evidence type="ECO:0000259" key="1">
    <source>
        <dbReference type="Pfam" id="PF13460"/>
    </source>
</evidence>
<reference evidence="2 3" key="1">
    <citation type="submission" date="2015-09" db="EMBL/GenBank/DDBJ databases">
        <title>Genome sequence, genome mining and natural product profiling of a biocontrol bacterium Streptomyces malaysiensis F913.</title>
        <authorList>
            <person name="Xu Y."/>
            <person name="Wei J."/>
            <person name="Xie J."/>
            <person name="Li T."/>
            <person name="Zhou Z."/>
        </authorList>
    </citation>
    <scope>NUCLEOTIDE SEQUENCE [LARGE SCALE GENOMIC DNA]</scope>
    <source>
        <strain evidence="2 3">F913</strain>
    </source>
</reference>
<dbReference type="Pfam" id="PF13460">
    <property type="entry name" value="NAD_binding_10"/>
    <property type="match status" value="1"/>
</dbReference>
<evidence type="ECO:0000313" key="2">
    <source>
        <dbReference type="EMBL" id="PNG94027.1"/>
    </source>
</evidence>
<proteinExistence type="predicted"/>
<dbReference type="PANTHER" id="PTHR43355:SF2">
    <property type="entry name" value="FLAVIN REDUCTASE (NADPH)"/>
    <property type="match status" value="1"/>
</dbReference>
<comment type="caution">
    <text evidence="2">The sequence shown here is derived from an EMBL/GenBank/DDBJ whole genome shotgun (WGS) entry which is preliminary data.</text>
</comment>
<keyword evidence="3" id="KW-1185">Reference proteome</keyword>